<accession>A0A2T7CNJ9</accession>
<reference evidence="2 3" key="1">
    <citation type="submission" date="2018-04" db="EMBL/GenBank/DDBJ databases">
        <title>WGS assembly of Panicum hallii var. hallii HAL2.</title>
        <authorList>
            <person name="Lovell J."/>
            <person name="Jenkins J."/>
            <person name="Lowry D."/>
            <person name="Mamidi S."/>
            <person name="Sreedasyam A."/>
            <person name="Weng X."/>
            <person name="Barry K."/>
            <person name="Bonette J."/>
            <person name="Campitelli B."/>
            <person name="Daum C."/>
            <person name="Gordon S."/>
            <person name="Gould B."/>
            <person name="Lipzen A."/>
            <person name="MacQueen A."/>
            <person name="Palacio-Mejia J."/>
            <person name="Plott C."/>
            <person name="Shakirov E."/>
            <person name="Shu S."/>
            <person name="Yoshinaga Y."/>
            <person name="Zane M."/>
            <person name="Rokhsar D."/>
            <person name="Grimwood J."/>
            <person name="Schmutz J."/>
            <person name="Juenger T."/>
        </authorList>
    </citation>
    <scope>NUCLEOTIDE SEQUENCE [LARGE SCALE GENOMIC DNA]</scope>
    <source>
        <strain evidence="3">cv. HAL2</strain>
    </source>
</reference>
<feature type="region of interest" description="Disordered" evidence="1">
    <location>
        <begin position="1"/>
        <end position="24"/>
    </location>
</feature>
<keyword evidence="3" id="KW-1185">Reference proteome</keyword>
<organism evidence="2 3">
    <name type="scientific">Panicum hallii var. hallii</name>
    <dbReference type="NCBI Taxonomy" id="1504633"/>
    <lineage>
        <taxon>Eukaryota</taxon>
        <taxon>Viridiplantae</taxon>
        <taxon>Streptophyta</taxon>
        <taxon>Embryophyta</taxon>
        <taxon>Tracheophyta</taxon>
        <taxon>Spermatophyta</taxon>
        <taxon>Magnoliopsida</taxon>
        <taxon>Liliopsida</taxon>
        <taxon>Poales</taxon>
        <taxon>Poaceae</taxon>
        <taxon>PACMAD clade</taxon>
        <taxon>Panicoideae</taxon>
        <taxon>Panicodae</taxon>
        <taxon>Paniceae</taxon>
        <taxon>Panicinae</taxon>
        <taxon>Panicum</taxon>
        <taxon>Panicum sect. Panicum</taxon>
    </lineage>
</organism>
<dbReference type="Proteomes" id="UP000244336">
    <property type="component" value="Chromosome 8"/>
</dbReference>
<evidence type="ECO:0000313" key="2">
    <source>
        <dbReference type="EMBL" id="PUZ44927.1"/>
    </source>
</evidence>
<gene>
    <name evidence="2" type="ORF">GQ55_8G176800</name>
</gene>
<proteinExistence type="predicted"/>
<dbReference type="AlphaFoldDB" id="A0A2T7CNJ9"/>
<evidence type="ECO:0000313" key="3">
    <source>
        <dbReference type="Proteomes" id="UP000244336"/>
    </source>
</evidence>
<protein>
    <submittedName>
        <fullName evidence="2">Uncharacterized protein</fullName>
    </submittedName>
</protein>
<feature type="region of interest" description="Disordered" evidence="1">
    <location>
        <begin position="105"/>
        <end position="152"/>
    </location>
</feature>
<evidence type="ECO:0000256" key="1">
    <source>
        <dbReference type="SAM" id="MobiDB-lite"/>
    </source>
</evidence>
<dbReference type="EMBL" id="CM009756">
    <property type="protein sequence ID" value="PUZ44927.1"/>
    <property type="molecule type" value="Genomic_DNA"/>
</dbReference>
<name>A0A2T7CNJ9_9POAL</name>
<sequence>MGWSITAGSRTGGAARGEKQKKRRCYSWRRRSLRATTRHAGRRCSARGHCCPVCSLCSQHRPAVPRQGLPTAPATSSCASSSCCEPASSTCLACRPASSTLDSSSYLLPPASAPPQAPAPSDGLRSRVDLPCQPPSLARSRAPALAGHLRLG</sequence>
<dbReference type="Gramene" id="PUZ44927">
    <property type="protein sequence ID" value="PUZ44927"/>
    <property type="gene ID" value="GQ55_8G176800"/>
</dbReference>